<accession>A0A0G1JKX3</accession>
<reference evidence="5 6" key="1">
    <citation type="journal article" date="2015" name="Nature">
        <title>rRNA introns, odd ribosomes, and small enigmatic genomes across a large radiation of phyla.</title>
        <authorList>
            <person name="Brown C.T."/>
            <person name="Hug L.A."/>
            <person name="Thomas B.C."/>
            <person name="Sharon I."/>
            <person name="Castelle C.J."/>
            <person name="Singh A."/>
            <person name="Wilkins M.J."/>
            <person name="Williams K.H."/>
            <person name="Banfield J.F."/>
        </authorList>
    </citation>
    <scope>NUCLEOTIDE SEQUENCE [LARGE SCALE GENOMIC DNA]</scope>
</reference>
<evidence type="ECO:0000256" key="3">
    <source>
        <dbReference type="SAM" id="Phobius"/>
    </source>
</evidence>
<evidence type="ECO:0000256" key="2">
    <source>
        <dbReference type="ARBA" id="ARBA00023136"/>
    </source>
</evidence>
<evidence type="ECO:0000313" key="6">
    <source>
        <dbReference type="Proteomes" id="UP000034154"/>
    </source>
</evidence>
<proteinExistence type="predicted"/>
<gene>
    <name evidence="5" type="ORF">UW63_C0002G0011</name>
</gene>
<dbReference type="InterPro" id="IPR034746">
    <property type="entry name" value="POTRA"/>
</dbReference>
<evidence type="ECO:0000256" key="1">
    <source>
        <dbReference type="ARBA" id="ARBA00004370"/>
    </source>
</evidence>
<feature type="transmembrane region" description="Helical" evidence="3">
    <location>
        <begin position="42"/>
        <end position="65"/>
    </location>
</feature>
<dbReference type="PROSITE" id="PS51779">
    <property type="entry name" value="POTRA"/>
    <property type="match status" value="1"/>
</dbReference>
<evidence type="ECO:0000313" key="5">
    <source>
        <dbReference type="EMBL" id="KKT72043.1"/>
    </source>
</evidence>
<dbReference type="AlphaFoldDB" id="A0A0G1JKX3"/>
<feature type="domain" description="POTRA" evidence="4">
    <location>
        <begin position="65"/>
        <end position="141"/>
    </location>
</feature>
<dbReference type="GO" id="GO:0016020">
    <property type="term" value="C:membrane"/>
    <property type="evidence" value="ECO:0007669"/>
    <property type="project" value="UniProtKB-SubCell"/>
</dbReference>
<comment type="caution">
    <text evidence="5">The sequence shown here is derived from an EMBL/GenBank/DDBJ whole genome shotgun (WGS) entry which is preliminary data.</text>
</comment>
<organism evidence="5 6">
    <name type="scientific">Candidatus Uhrbacteria bacterium GW2011_GWF2_44_350</name>
    <dbReference type="NCBI Taxonomy" id="1619000"/>
    <lineage>
        <taxon>Bacteria</taxon>
        <taxon>Candidatus Uhriibacteriota</taxon>
    </lineage>
</organism>
<dbReference type="Proteomes" id="UP000034154">
    <property type="component" value="Unassembled WGS sequence"/>
</dbReference>
<keyword evidence="3" id="KW-0812">Transmembrane</keyword>
<protein>
    <recommendedName>
        <fullName evidence="4">POTRA domain-containing protein</fullName>
    </recommendedName>
</protein>
<evidence type="ECO:0000259" key="4">
    <source>
        <dbReference type="PROSITE" id="PS51779"/>
    </source>
</evidence>
<keyword evidence="2 3" id="KW-0472">Membrane</keyword>
<dbReference type="EMBL" id="LCJB01000002">
    <property type="protein sequence ID" value="KKT72043.1"/>
    <property type="molecule type" value="Genomic_DNA"/>
</dbReference>
<comment type="subcellular location">
    <subcellularLocation>
        <location evidence="1">Membrane</location>
    </subcellularLocation>
</comment>
<sequence>MFFSKQKKRRNFFRKAQVAPYQAHRFKNPYFRAKAKAPTWPLAAAGAAIGLLIALSSFFITAPIFTISSVRVEGAETINPKEIRDLAEDYLSSRSLLFFKTSNRLFFNEEKMRSLLEDKYSFSTLDVKREKQTLAIIFKEKISSFLWLTNSNSYLLDETGSVIRATPTEETELILSPPLIQGPTKIGGLIPETVKILVFQDLANKPISVGDAVLLENEVYNVRTFFEAMYSAGIIIDRFELNRSIGSWLKAETQEGFDLLFDPSGDVLQQADNVLLLLKDQVKDRSALEYIDVRFGDHVYYK</sequence>
<name>A0A0G1JKX3_9BACT</name>
<keyword evidence="3" id="KW-1133">Transmembrane helix</keyword>